<feature type="region of interest" description="Disordered" evidence="4">
    <location>
        <begin position="113"/>
        <end position="176"/>
    </location>
</feature>
<dbReference type="EMBL" id="JBJQND010000007">
    <property type="protein sequence ID" value="KAL3870790.1"/>
    <property type="molecule type" value="Genomic_DNA"/>
</dbReference>
<evidence type="ECO:0000313" key="7">
    <source>
        <dbReference type="Proteomes" id="UP001634394"/>
    </source>
</evidence>
<keyword evidence="2" id="KW-0804">Transcription</keyword>
<evidence type="ECO:0000256" key="1">
    <source>
        <dbReference type="ARBA" id="ARBA00023015"/>
    </source>
</evidence>
<comment type="caution">
    <text evidence="6">The sequence shown here is derived from an EMBL/GenBank/DDBJ whole genome shotgun (WGS) entry which is preliminary data.</text>
</comment>
<feature type="compositionally biased region" description="Polar residues" evidence="4">
    <location>
        <begin position="132"/>
        <end position="162"/>
    </location>
</feature>
<dbReference type="PROSITE" id="PS51843">
    <property type="entry name" value="NR_LBD"/>
    <property type="match status" value="1"/>
</dbReference>
<organism evidence="6 7">
    <name type="scientific">Sinanodonta woodiana</name>
    <name type="common">Chinese pond mussel</name>
    <name type="synonym">Anodonta woodiana</name>
    <dbReference type="NCBI Taxonomy" id="1069815"/>
    <lineage>
        <taxon>Eukaryota</taxon>
        <taxon>Metazoa</taxon>
        <taxon>Spiralia</taxon>
        <taxon>Lophotrochozoa</taxon>
        <taxon>Mollusca</taxon>
        <taxon>Bivalvia</taxon>
        <taxon>Autobranchia</taxon>
        <taxon>Heteroconchia</taxon>
        <taxon>Palaeoheterodonta</taxon>
        <taxon>Unionida</taxon>
        <taxon>Unionoidea</taxon>
        <taxon>Unionidae</taxon>
        <taxon>Unioninae</taxon>
        <taxon>Sinanodonta</taxon>
    </lineage>
</organism>
<feature type="domain" description="NR LBD" evidence="5">
    <location>
        <begin position="200"/>
        <end position="306"/>
    </location>
</feature>
<name>A0ABD3WE03_SINWO</name>
<keyword evidence="7" id="KW-1185">Reference proteome</keyword>
<dbReference type="InterPro" id="IPR035500">
    <property type="entry name" value="NHR-like_dom_sf"/>
</dbReference>
<protein>
    <recommendedName>
        <fullName evidence="5">NR LBD domain-containing protein</fullName>
    </recommendedName>
</protein>
<accession>A0ABD3WE03</accession>
<evidence type="ECO:0000313" key="6">
    <source>
        <dbReference type="EMBL" id="KAL3870790.1"/>
    </source>
</evidence>
<evidence type="ECO:0000256" key="2">
    <source>
        <dbReference type="ARBA" id="ARBA00023163"/>
    </source>
</evidence>
<evidence type="ECO:0000256" key="3">
    <source>
        <dbReference type="ARBA" id="ARBA00023170"/>
    </source>
</evidence>
<evidence type="ECO:0000259" key="5">
    <source>
        <dbReference type="PROSITE" id="PS51843"/>
    </source>
</evidence>
<dbReference type="Gene3D" id="1.10.565.10">
    <property type="entry name" value="Retinoid X Receptor"/>
    <property type="match status" value="1"/>
</dbReference>
<reference evidence="6 7" key="1">
    <citation type="submission" date="2024-11" db="EMBL/GenBank/DDBJ databases">
        <title>Chromosome-level genome assembly of the freshwater bivalve Anodonta woodiana.</title>
        <authorList>
            <person name="Chen X."/>
        </authorList>
    </citation>
    <scope>NUCLEOTIDE SEQUENCE [LARGE SCALE GENOMIC DNA]</scope>
    <source>
        <strain evidence="6">MN2024</strain>
        <tissue evidence="6">Gills</tissue>
    </source>
</reference>
<feature type="non-terminal residue" evidence="6">
    <location>
        <position position="306"/>
    </location>
</feature>
<feature type="region of interest" description="Disordered" evidence="4">
    <location>
        <begin position="1"/>
        <end position="27"/>
    </location>
</feature>
<dbReference type="SUPFAM" id="SSF48508">
    <property type="entry name" value="Nuclear receptor ligand-binding domain"/>
    <property type="match status" value="1"/>
</dbReference>
<evidence type="ECO:0000256" key="4">
    <source>
        <dbReference type="SAM" id="MobiDB-lite"/>
    </source>
</evidence>
<keyword evidence="1" id="KW-0805">Transcription regulation</keyword>
<sequence length="306" mass="33759">VQAERASRCQQSQRSHSPDNLRYGYSPHKLVPYSMSGYLDKTRPDITQNHPNPSLGHTEYHFRPIFPPIHLHPVEEGRNGVCPTGAQPSEHLIIRPMPIRMSITNVLSGHSQFHTPARHAHNQRTEHAPDSAANNSNINSGCASSSPTPSGESKYSDNSTRFLSPDPGKRNNNRITPMACKDLKKGFTGHPENSTTVSSTVMLPTSESVSFLPLSMPSVASMPFGRSYTSTPLISSRGNNDDNISSPLLELVYEKAASLILKSVKWVKGVTSFLQLPHRDQAILLEVSWCDLFIITASQYSFSIDV</sequence>
<dbReference type="AlphaFoldDB" id="A0ABD3WE03"/>
<dbReference type="Proteomes" id="UP001634394">
    <property type="component" value="Unassembled WGS sequence"/>
</dbReference>
<feature type="non-terminal residue" evidence="6">
    <location>
        <position position="1"/>
    </location>
</feature>
<gene>
    <name evidence="6" type="ORF">ACJMK2_038833</name>
</gene>
<keyword evidence="3" id="KW-0675">Receptor</keyword>
<proteinExistence type="predicted"/>
<dbReference type="InterPro" id="IPR000536">
    <property type="entry name" value="Nucl_hrmn_rcpt_lig-bd"/>
</dbReference>